<reference evidence="1 2" key="1">
    <citation type="submission" date="2015-09" db="EMBL/GenBank/DDBJ databases">
        <title>Draft genome sequence of Kouleothrix aurantiaca JCM 19913.</title>
        <authorList>
            <person name="Hemp J."/>
        </authorList>
    </citation>
    <scope>NUCLEOTIDE SEQUENCE [LARGE SCALE GENOMIC DNA]</scope>
    <source>
        <strain evidence="1 2">COM-B</strain>
    </source>
</reference>
<protein>
    <submittedName>
        <fullName evidence="1">Uncharacterized protein</fullName>
    </submittedName>
</protein>
<dbReference type="InterPro" id="IPR034660">
    <property type="entry name" value="DinB/YfiT-like"/>
</dbReference>
<keyword evidence="2" id="KW-1185">Reference proteome</keyword>
<feature type="non-terminal residue" evidence="1">
    <location>
        <position position="1"/>
    </location>
</feature>
<dbReference type="SUPFAM" id="SSF109854">
    <property type="entry name" value="DinB/YfiT-like putative metalloenzymes"/>
    <property type="match status" value="1"/>
</dbReference>
<evidence type="ECO:0000313" key="2">
    <source>
        <dbReference type="Proteomes" id="UP000050509"/>
    </source>
</evidence>
<evidence type="ECO:0000313" key="1">
    <source>
        <dbReference type="EMBL" id="KPV50436.1"/>
    </source>
</evidence>
<dbReference type="AlphaFoldDB" id="A0A0P9F1X9"/>
<dbReference type="EMBL" id="LJCR01001394">
    <property type="protein sequence ID" value="KPV50436.1"/>
    <property type="molecule type" value="Genomic_DNA"/>
</dbReference>
<gene>
    <name evidence="1" type="ORF">SE17_26955</name>
</gene>
<sequence length="146" mass="16387">LHFVFPQLLSSVGAAGLPRYWTPARDWVLAATVEQEAMWGSAIAAMLASQHPTIRAINPRAWIKRTDYPAQEFFSSLRAFTAQRADLLAVLEPLPATEWQRGATVTGAGKPLELTVHSYANRLALHERPHLKQIERIAQLLRDQRP</sequence>
<accession>A0A0P9F1X9</accession>
<organism evidence="1 2">
    <name type="scientific">Kouleothrix aurantiaca</name>
    <dbReference type="NCBI Taxonomy" id="186479"/>
    <lineage>
        <taxon>Bacteria</taxon>
        <taxon>Bacillati</taxon>
        <taxon>Chloroflexota</taxon>
        <taxon>Chloroflexia</taxon>
        <taxon>Chloroflexales</taxon>
        <taxon>Roseiflexineae</taxon>
        <taxon>Roseiflexaceae</taxon>
        <taxon>Kouleothrix</taxon>
    </lineage>
</organism>
<comment type="caution">
    <text evidence="1">The sequence shown here is derived from an EMBL/GenBank/DDBJ whole genome shotgun (WGS) entry which is preliminary data.</text>
</comment>
<dbReference type="Gene3D" id="1.20.120.450">
    <property type="entry name" value="dinb family like domain"/>
    <property type="match status" value="1"/>
</dbReference>
<proteinExistence type="predicted"/>
<dbReference type="Proteomes" id="UP000050509">
    <property type="component" value="Unassembled WGS sequence"/>
</dbReference>
<name>A0A0P9F1X9_9CHLR</name>